<reference evidence="3 4" key="1">
    <citation type="submission" date="2010-12" db="EMBL/GenBank/DDBJ databases">
        <authorList>
            <person name="Muzny D."/>
            <person name="Qin X."/>
            <person name="Deng J."/>
            <person name="Jiang H."/>
            <person name="Liu Y."/>
            <person name="Qu J."/>
            <person name="Song X.-Z."/>
            <person name="Zhang L."/>
            <person name="Thornton R."/>
            <person name="Coyle M."/>
            <person name="Francisco L."/>
            <person name="Jackson L."/>
            <person name="Javaid M."/>
            <person name="Korchina V."/>
            <person name="Kovar C."/>
            <person name="Mata R."/>
            <person name="Mathew T."/>
            <person name="Ngo R."/>
            <person name="Nguyen L."/>
            <person name="Nguyen N."/>
            <person name="Okwuonu G."/>
            <person name="Ongeri F."/>
            <person name="Pham C."/>
            <person name="Simmons D."/>
            <person name="Wilczek-Boney K."/>
            <person name="Hale W."/>
            <person name="Jakkamsetti A."/>
            <person name="Pham P."/>
            <person name="Ruth R."/>
            <person name="San Lucas F."/>
            <person name="Warren J."/>
            <person name="Zhang J."/>
            <person name="Zhao Z."/>
            <person name="Zhou C."/>
            <person name="Zhu D."/>
            <person name="Lee S."/>
            <person name="Bess C."/>
            <person name="Blankenburg K."/>
            <person name="Forbes L."/>
            <person name="Fu Q."/>
            <person name="Gubbala S."/>
            <person name="Hirani K."/>
            <person name="Jayaseelan J.C."/>
            <person name="Lara F."/>
            <person name="Munidasa M."/>
            <person name="Palculict T."/>
            <person name="Patil S."/>
            <person name="Pu L.-L."/>
            <person name="Saada N."/>
            <person name="Tang L."/>
            <person name="Weissenberger G."/>
            <person name="Zhu Y."/>
            <person name="Hemphill L."/>
            <person name="Shang Y."/>
            <person name="Youmans B."/>
            <person name="Ayvaz T."/>
            <person name="Ross M."/>
            <person name="Santibanez J."/>
            <person name="Aqrawi P."/>
            <person name="Gross S."/>
            <person name="Joshi V."/>
            <person name="Fowler G."/>
            <person name="Nazareth L."/>
            <person name="Reid J."/>
            <person name="Worley K."/>
            <person name="Petrosino J."/>
            <person name="Highlander S."/>
            <person name="Gibbs R."/>
        </authorList>
    </citation>
    <scope>NUCLEOTIDE SEQUENCE [LARGE SCALE GENOMIC DNA]</scope>
    <source>
        <strain evidence="3 4">ATCC 51599</strain>
    </source>
</reference>
<dbReference type="GO" id="GO:0006355">
    <property type="term" value="P:regulation of DNA-templated transcription"/>
    <property type="evidence" value="ECO:0007669"/>
    <property type="project" value="InterPro"/>
</dbReference>
<dbReference type="Gene3D" id="1.20.5.780">
    <property type="entry name" value="Single helix bin"/>
    <property type="match status" value="1"/>
</dbReference>
<dbReference type="SUPFAM" id="SSF47598">
    <property type="entry name" value="Ribbon-helix-helix"/>
    <property type="match status" value="1"/>
</dbReference>
<dbReference type="AlphaFoldDB" id="E7S107"/>
<keyword evidence="1" id="KW-1277">Toxin-antitoxin system</keyword>
<protein>
    <submittedName>
        <fullName evidence="3">Uncharacterized protein</fullName>
    </submittedName>
</protein>
<evidence type="ECO:0000313" key="4">
    <source>
        <dbReference type="Proteomes" id="UP000011021"/>
    </source>
</evidence>
<dbReference type="STRING" id="887898.HMPREF0551_2559"/>
<keyword evidence="4" id="KW-1185">Reference proteome</keyword>
<accession>E7S107</accession>
<organism evidence="3 4">
    <name type="scientific">Lautropia mirabilis ATCC 51599</name>
    <dbReference type="NCBI Taxonomy" id="887898"/>
    <lineage>
        <taxon>Bacteria</taxon>
        <taxon>Pseudomonadati</taxon>
        <taxon>Pseudomonadota</taxon>
        <taxon>Betaproteobacteria</taxon>
        <taxon>Burkholderiales</taxon>
        <taxon>Burkholderiaceae</taxon>
        <taxon>Lautropia</taxon>
    </lineage>
</organism>
<proteinExistence type="inferred from homology"/>
<evidence type="ECO:0000256" key="2">
    <source>
        <dbReference type="ARBA" id="ARBA00049988"/>
    </source>
</evidence>
<dbReference type="Proteomes" id="UP000011021">
    <property type="component" value="Unassembled WGS sequence"/>
</dbReference>
<dbReference type="RefSeq" id="WP_005675028.1">
    <property type="nucleotide sequence ID" value="NZ_CP146288.1"/>
</dbReference>
<dbReference type="Pfam" id="PF08681">
    <property type="entry name" value="TacA1"/>
    <property type="match status" value="1"/>
</dbReference>
<evidence type="ECO:0000313" key="3">
    <source>
        <dbReference type="EMBL" id="EFV93663.1"/>
    </source>
</evidence>
<dbReference type="HOGENOM" id="CLU_2825784_0_0_4"/>
<evidence type="ECO:0000256" key="1">
    <source>
        <dbReference type="ARBA" id="ARBA00022649"/>
    </source>
</evidence>
<sequence>MSWACRAEQRVVLNEADQAPAASAAVVLSPEESRCFLDGLDKPFQPNARLKKAMEEAENLLKPLKR</sequence>
<comment type="similarity">
    <text evidence="2">Belongs to the TacA antitoxin family.</text>
</comment>
<name>E7S107_9BURK</name>
<dbReference type="InterPro" id="IPR010985">
    <property type="entry name" value="Ribbon_hlx_hlx"/>
</dbReference>
<dbReference type="InterPro" id="IPR014795">
    <property type="entry name" value="TacA_1-like"/>
</dbReference>
<dbReference type="EMBL" id="AEQP01000024">
    <property type="protein sequence ID" value="EFV93663.1"/>
    <property type="molecule type" value="Genomic_DNA"/>
</dbReference>
<comment type="caution">
    <text evidence="3">The sequence shown here is derived from an EMBL/GenBank/DDBJ whole genome shotgun (WGS) entry which is preliminary data.</text>
</comment>
<gene>
    <name evidence="3" type="ORF">HMPREF0551_2559</name>
</gene>